<proteinExistence type="predicted"/>
<accession>A0A5Q6RQP0</accession>
<protein>
    <submittedName>
        <fullName evidence="1">Uncharacterized protein</fullName>
    </submittedName>
</protein>
<evidence type="ECO:0000313" key="1">
    <source>
        <dbReference type="EMBL" id="KAA1420383.1"/>
    </source>
</evidence>
<dbReference type="RefSeq" id="WP_149770552.1">
    <property type="nucleotide sequence ID" value="NZ_VDFQ02000005.1"/>
</dbReference>
<gene>
    <name evidence="1" type="ORF">FE697_015555</name>
</gene>
<organism evidence="1 2">
    <name type="scientific">Mumia zhuanghuii</name>
    <dbReference type="NCBI Taxonomy" id="2585211"/>
    <lineage>
        <taxon>Bacteria</taxon>
        <taxon>Bacillati</taxon>
        <taxon>Actinomycetota</taxon>
        <taxon>Actinomycetes</taxon>
        <taxon>Propionibacteriales</taxon>
        <taxon>Nocardioidaceae</taxon>
        <taxon>Mumia</taxon>
    </lineage>
</organism>
<name>A0A5Q6RQP0_9ACTN</name>
<dbReference type="OrthoDB" id="3828455at2"/>
<reference evidence="1 2" key="1">
    <citation type="submission" date="2019-09" db="EMBL/GenBank/DDBJ databases">
        <title>Mumia zhuanghuii sp. nov. isolated from the intestinal contents of plateau pika (Ochotona curzoniae) in the Qinghai-Tibet plateau of China.</title>
        <authorList>
            <person name="Tian Z."/>
        </authorList>
    </citation>
    <scope>NUCLEOTIDE SEQUENCE [LARGE SCALE GENOMIC DNA]</scope>
    <source>
        <strain evidence="2">350</strain>
    </source>
</reference>
<sequence>MKHLPTGRVRLHDEHRDLVYTRVLPRGRDDVWQTLTGGTPLGSIEVTVVSEDEPDHLTVRLDSGTVVDGWLRVRDEDSTDLQLVVHGVDLADLGERGPRGDFLAGVLAARVAGEHEPAWEDYYPAGRAYYETLAADDAPTEE</sequence>
<dbReference type="EMBL" id="VDFQ02000005">
    <property type="protein sequence ID" value="KAA1420383.1"/>
    <property type="molecule type" value="Genomic_DNA"/>
</dbReference>
<dbReference type="Proteomes" id="UP000307768">
    <property type="component" value="Unassembled WGS sequence"/>
</dbReference>
<comment type="caution">
    <text evidence="1">The sequence shown here is derived from an EMBL/GenBank/DDBJ whole genome shotgun (WGS) entry which is preliminary data.</text>
</comment>
<dbReference type="SUPFAM" id="SSF55961">
    <property type="entry name" value="Bet v1-like"/>
    <property type="match status" value="1"/>
</dbReference>
<dbReference type="AlphaFoldDB" id="A0A5Q6RQP0"/>
<evidence type="ECO:0000313" key="2">
    <source>
        <dbReference type="Proteomes" id="UP000307768"/>
    </source>
</evidence>